<dbReference type="EMBL" id="JBBNAF010000009">
    <property type="protein sequence ID" value="KAK9114706.1"/>
    <property type="molecule type" value="Genomic_DNA"/>
</dbReference>
<dbReference type="PANTHER" id="PTHR35831:SF1">
    <property type="match status" value="1"/>
</dbReference>
<comment type="caution">
    <text evidence="2">The sequence shown here is derived from an EMBL/GenBank/DDBJ whole genome shotgun (WGS) entry which is preliminary data.</text>
</comment>
<gene>
    <name evidence="2" type="ORF">Syun_021503</name>
</gene>
<dbReference type="AlphaFoldDB" id="A0AAP0IH70"/>
<dbReference type="PANTHER" id="PTHR35831">
    <property type="entry name" value="OS01G0642200 PROTEIN"/>
    <property type="match status" value="1"/>
</dbReference>
<evidence type="ECO:0000313" key="2">
    <source>
        <dbReference type="EMBL" id="KAK9114706.1"/>
    </source>
</evidence>
<evidence type="ECO:0000313" key="3">
    <source>
        <dbReference type="Proteomes" id="UP001420932"/>
    </source>
</evidence>
<proteinExistence type="predicted"/>
<accession>A0AAP0IH70</accession>
<name>A0AAP0IH70_9MAGN</name>
<dbReference type="Proteomes" id="UP001420932">
    <property type="component" value="Unassembled WGS sequence"/>
</dbReference>
<feature type="region of interest" description="Disordered" evidence="1">
    <location>
        <begin position="1"/>
        <end position="74"/>
    </location>
</feature>
<keyword evidence="3" id="KW-1185">Reference proteome</keyword>
<reference evidence="2 3" key="1">
    <citation type="submission" date="2024-01" db="EMBL/GenBank/DDBJ databases">
        <title>Genome assemblies of Stephania.</title>
        <authorList>
            <person name="Yang L."/>
        </authorList>
    </citation>
    <scope>NUCLEOTIDE SEQUENCE [LARGE SCALE GENOMIC DNA]</scope>
    <source>
        <strain evidence="2">YNDBR</strain>
        <tissue evidence="2">Leaf</tissue>
    </source>
</reference>
<feature type="compositionally biased region" description="Acidic residues" evidence="1">
    <location>
        <begin position="62"/>
        <end position="74"/>
    </location>
</feature>
<evidence type="ECO:0000256" key="1">
    <source>
        <dbReference type="SAM" id="MobiDB-lite"/>
    </source>
</evidence>
<organism evidence="2 3">
    <name type="scientific">Stephania yunnanensis</name>
    <dbReference type="NCBI Taxonomy" id="152371"/>
    <lineage>
        <taxon>Eukaryota</taxon>
        <taxon>Viridiplantae</taxon>
        <taxon>Streptophyta</taxon>
        <taxon>Embryophyta</taxon>
        <taxon>Tracheophyta</taxon>
        <taxon>Spermatophyta</taxon>
        <taxon>Magnoliopsida</taxon>
        <taxon>Ranunculales</taxon>
        <taxon>Menispermaceae</taxon>
        <taxon>Menispermoideae</taxon>
        <taxon>Cissampelideae</taxon>
        <taxon>Stephania</taxon>
    </lineage>
</organism>
<sequence length="74" mass="8094">MASLKAEKPAGSQLFGQVKKDPPKAASEGASKAKPAPKKTEQKPKETKKKVMMPKQSQLERIDDEEEETIIDGT</sequence>
<protein>
    <submittedName>
        <fullName evidence="2">Uncharacterized protein</fullName>
    </submittedName>
</protein>